<protein>
    <submittedName>
        <fullName evidence="1">Uncharacterized protein</fullName>
    </submittedName>
</protein>
<keyword evidence="2" id="KW-1185">Reference proteome</keyword>
<name>A0A8R1IG60_CAEJA</name>
<dbReference type="Proteomes" id="UP000005237">
    <property type="component" value="Unassembled WGS sequence"/>
</dbReference>
<dbReference type="EnsemblMetazoa" id="CJA29171.1">
    <property type="protein sequence ID" value="CJA29171.1"/>
    <property type="gene ID" value="WBGene00184745"/>
</dbReference>
<proteinExistence type="predicted"/>
<sequence>MQKTPGLEEIVQIVEKMCQKTMKMTGGSIILNVDPIFPCFHKFFSLPREGKLVKVDFDEFSDLLQQFRLLFHEFNISESELISIRNVFIQFFIEVSIDLITTTLFINYDRKVHGFRKTTCFFNDVYFDGGSFEDLVRFSYVAKIGVASAQRVANPRTVSLWLLVPCTGRQHLLEHVFEDGLLQILPENVKEFLTVWMVSVRNRMRKLLKNGELKSTAERIFDVENRRKKMELNDEKVEEFLVEICQKVMNSTEDFEVFGQKWTKCVMKNISLKNDKTAWNGIWSMSHCSEFLVIYQYSPPPRLI</sequence>
<accession>A0A8R1IG60</accession>
<dbReference type="AlphaFoldDB" id="A0A8R1IG60"/>
<evidence type="ECO:0000313" key="1">
    <source>
        <dbReference type="EnsemblMetazoa" id="CJA29171.1"/>
    </source>
</evidence>
<evidence type="ECO:0000313" key="2">
    <source>
        <dbReference type="Proteomes" id="UP000005237"/>
    </source>
</evidence>
<reference evidence="2" key="1">
    <citation type="submission" date="2010-08" db="EMBL/GenBank/DDBJ databases">
        <authorList>
            <consortium name="Caenorhabditis japonica Sequencing Consortium"/>
            <person name="Wilson R.K."/>
        </authorList>
    </citation>
    <scope>NUCLEOTIDE SEQUENCE [LARGE SCALE GENOMIC DNA]</scope>
    <source>
        <strain evidence="2">DF5081</strain>
    </source>
</reference>
<organism evidence="1 2">
    <name type="scientific">Caenorhabditis japonica</name>
    <dbReference type="NCBI Taxonomy" id="281687"/>
    <lineage>
        <taxon>Eukaryota</taxon>
        <taxon>Metazoa</taxon>
        <taxon>Ecdysozoa</taxon>
        <taxon>Nematoda</taxon>
        <taxon>Chromadorea</taxon>
        <taxon>Rhabditida</taxon>
        <taxon>Rhabditina</taxon>
        <taxon>Rhabditomorpha</taxon>
        <taxon>Rhabditoidea</taxon>
        <taxon>Rhabditidae</taxon>
        <taxon>Peloderinae</taxon>
        <taxon>Caenorhabditis</taxon>
    </lineage>
</organism>
<reference evidence="1" key="2">
    <citation type="submission" date="2022-06" db="UniProtKB">
        <authorList>
            <consortium name="EnsemblMetazoa"/>
        </authorList>
    </citation>
    <scope>IDENTIFICATION</scope>
    <source>
        <strain evidence="1">DF5081</strain>
    </source>
</reference>